<evidence type="ECO:0000256" key="4">
    <source>
        <dbReference type="ARBA" id="ARBA00022643"/>
    </source>
</evidence>
<dbReference type="KEGG" id="ttz:FHG85_03960"/>
<keyword evidence="6" id="KW-0812">Transmembrane</keyword>
<dbReference type="PANTHER" id="PTHR36118:SF1">
    <property type="entry name" value="ION-TRANSLOCATING OXIDOREDUCTASE COMPLEX SUBUNIT G"/>
    <property type="match status" value="1"/>
</dbReference>
<evidence type="ECO:0000313" key="9">
    <source>
        <dbReference type="Proteomes" id="UP000500961"/>
    </source>
</evidence>
<keyword evidence="3 6" id="KW-0285">Flavoprotein</keyword>
<keyword evidence="6" id="KW-1003">Cell membrane</keyword>
<dbReference type="SMART" id="SM00900">
    <property type="entry name" value="FMN_bind"/>
    <property type="match status" value="1"/>
</dbReference>
<dbReference type="HAMAP" id="MF_00479">
    <property type="entry name" value="RsxG_RnfG"/>
    <property type="match status" value="1"/>
</dbReference>
<gene>
    <name evidence="6" type="primary">rnfG</name>
    <name evidence="8" type="ORF">FHG85_03960</name>
</gene>
<comment type="similarity">
    <text evidence="6">Belongs to the RnfG family.</text>
</comment>
<dbReference type="EMBL" id="CP041345">
    <property type="protein sequence ID" value="QKG79455.1"/>
    <property type="molecule type" value="Genomic_DNA"/>
</dbReference>
<comment type="cofactor">
    <cofactor evidence="6">
        <name>FMN</name>
        <dbReference type="ChEBI" id="CHEBI:58210"/>
    </cofactor>
</comment>
<keyword evidence="6" id="KW-1278">Translocase</keyword>
<dbReference type="GO" id="GO:0009055">
    <property type="term" value="F:electron transfer activity"/>
    <property type="evidence" value="ECO:0007669"/>
    <property type="project" value="InterPro"/>
</dbReference>
<dbReference type="InterPro" id="IPR010209">
    <property type="entry name" value="Ion_transpt_RnfG/RsxG"/>
</dbReference>
<evidence type="ECO:0000256" key="6">
    <source>
        <dbReference type="HAMAP-Rule" id="MF_00479"/>
    </source>
</evidence>
<comment type="function">
    <text evidence="6">Part of a membrane-bound complex that couples electron transfer with translocation of ions across the membrane.</text>
</comment>
<dbReference type="EC" id="7.-.-.-" evidence="6"/>
<evidence type="ECO:0000313" key="8">
    <source>
        <dbReference type="EMBL" id="QKG79455.1"/>
    </source>
</evidence>
<dbReference type="PIRSF" id="PIRSF006091">
    <property type="entry name" value="E_trnsport_RnfG"/>
    <property type="match status" value="1"/>
</dbReference>
<keyword evidence="4 6" id="KW-0288">FMN</keyword>
<dbReference type="Proteomes" id="UP000500961">
    <property type="component" value="Chromosome"/>
</dbReference>
<keyword evidence="5 6" id="KW-0249">Electron transport</keyword>
<dbReference type="RefSeq" id="WP_173076744.1">
    <property type="nucleotide sequence ID" value="NZ_CP041345.1"/>
</dbReference>
<dbReference type="GO" id="GO:0022900">
    <property type="term" value="P:electron transport chain"/>
    <property type="evidence" value="ECO:0007669"/>
    <property type="project" value="UniProtKB-UniRule"/>
</dbReference>
<evidence type="ECO:0000256" key="1">
    <source>
        <dbReference type="ARBA" id="ARBA00022448"/>
    </source>
</evidence>
<keyword evidence="6" id="KW-1133">Transmembrane helix</keyword>
<evidence type="ECO:0000256" key="5">
    <source>
        <dbReference type="ARBA" id="ARBA00022982"/>
    </source>
</evidence>
<evidence type="ECO:0000256" key="3">
    <source>
        <dbReference type="ARBA" id="ARBA00022630"/>
    </source>
</evidence>
<keyword evidence="1 6" id="KW-0813">Transport</keyword>
<keyword evidence="6" id="KW-0472">Membrane</keyword>
<keyword evidence="2 6" id="KW-0597">Phosphoprotein</keyword>
<feature type="domain" description="FMN-binding" evidence="7">
    <location>
        <begin position="97"/>
        <end position="186"/>
    </location>
</feature>
<dbReference type="PANTHER" id="PTHR36118">
    <property type="entry name" value="ION-TRANSLOCATING OXIDOREDUCTASE COMPLEX SUBUNIT G"/>
    <property type="match status" value="1"/>
</dbReference>
<dbReference type="InterPro" id="IPR007329">
    <property type="entry name" value="FMN-bd"/>
</dbReference>
<keyword evidence="9" id="KW-1185">Reference proteome</keyword>
<evidence type="ECO:0000256" key="2">
    <source>
        <dbReference type="ARBA" id="ARBA00022553"/>
    </source>
</evidence>
<reference evidence="8 9" key="1">
    <citation type="submission" date="2019-07" db="EMBL/GenBank/DDBJ databases">
        <title>Thalassofilum flectens gen. nov., sp. nov., a novel moderate thermophilic anaerobe from a shallow sea hot spring in Kunashir Island (Russia), representing a new family in the order Bacteroidales, and proposal of Thalassofilacea fam. nov.</title>
        <authorList>
            <person name="Kochetkova T.V."/>
            <person name="Podosokorskaya O.A."/>
            <person name="Novikov A."/>
            <person name="Elcheninov A.G."/>
            <person name="Toshchakov S.V."/>
            <person name="Kublanov I.V."/>
        </authorList>
    </citation>
    <scope>NUCLEOTIDE SEQUENCE [LARGE SCALE GENOMIC DNA]</scope>
    <source>
        <strain evidence="8 9">38-H</strain>
    </source>
</reference>
<dbReference type="Gene3D" id="3.90.1010.20">
    <property type="match status" value="1"/>
</dbReference>
<protein>
    <recommendedName>
        <fullName evidence="6">Ion-translocating oxidoreductase complex subunit G</fullName>
        <ecNumber evidence="6">7.-.-.-</ecNumber>
    </recommendedName>
    <alternativeName>
        <fullName evidence="6">Rnf electron transport complex subunit G</fullName>
    </alternativeName>
</protein>
<comment type="subcellular location">
    <subcellularLocation>
        <location evidence="6">Cell membrane</location>
        <topology evidence="6">Single-pass membrane protein</topology>
    </subcellularLocation>
</comment>
<feature type="modified residue" description="FMN phosphoryl threonine" evidence="6">
    <location>
        <position position="169"/>
    </location>
</feature>
<dbReference type="NCBIfam" id="TIGR01947">
    <property type="entry name" value="rnfG"/>
    <property type="match status" value="1"/>
</dbReference>
<dbReference type="GO" id="GO:0010181">
    <property type="term" value="F:FMN binding"/>
    <property type="evidence" value="ECO:0007669"/>
    <property type="project" value="InterPro"/>
</dbReference>
<organism evidence="8 9">
    <name type="scientific">Tenuifilum thalassicum</name>
    <dbReference type="NCBI Taxonomy" id="2590900"/>
    <lineage>
        <taxon>Bacteria</taxon>
        <taxon>Pseudomonadati</taxon>
        <taxon>Bacteroidota</taxon>
        <taxon>Bacteroidia</taxon>
        <taxon>Bacteroidales</taxon>
        <taxon>Tenuifilaceae</taxon>
        <taxon>Tenuifilum</taxon>
    </lineage>
</organism>
<proteinExistence type="inferred from homology"/>
<sequence>MAKVESSFKNMALTLLVITAVASAALGLVYQVTKEPIELAQQAKINNAIKAVLPAFDNQPANESYTVRVDGGELTFYPATKNGEQVGVAVKTFTNNGFAGLIELMVGFLPDGTINKVVVISHKETPGLGDKIEPQKSEFSLQFEGKNPESFKLMVKKDGGDVDAITASTISSRAYCDALTRAYNEFKKGGKQ</sequence>
<accession>A0A7D3XKE9</accession>
<name>A0A7D3XKE9_9BACT</name>
<dbReference type="AlphaFoldDB" id="A0A7D3XKE9"/>
<evidence type="ECO:0000259" key="7">
    <source>
        <dbReference type="SMART" id="SM00900"/>
    </source>
</evidence>
<dbReference type="GO" id="GO:0005886">
    <property type="term" value="C:plasma membrane"/>
    <property type="evidence" value="ECO:0007669"/>
    <property type="project" value="UniProtKB-SubCell"/>
</dbReference>
<comment type="subunit">
    <text evidence="6">The complex is composed of six subunits: RnfA, RnfB, RnfC, RnfD, RnfE and RnfG.</text>
</comment>
<dbReference type="Pfam" id="PF04205">
    <property type="entry name" value="FMN_bind"/>
    <property type="match status" value="1"/>
</dbReference>